<keyword evidence="3" id="KW-1185">Reference proteome</keyword>
<feature type="compositionally biased region" description="Basic and acidic residues" evidence="1">
    <location>
        <begin position="35"/>
        <end position="50"/>
    </location>
</feature>
<accession>A0A6A5JW28</accession>
<proteinExistence type="predicted"/>
<evidence type="ECO:0000313" key="2">
    <source>
        <dbReference type="EMBL" id="KAF1828059.1"/>
    </source>
</evidence>
<name>A0A6A5JW28_9PLEO</name>
<reference evidence="2" key="1">
    <citation type="submission" date="2020-01" db="EMBL/GenBank/DDBJ databases">
        <authorList>
            <consortium name="DOE Joint Genome Institute"/>
            <person name="Haridas S."/>
            <person name="Albert R."/>
            <person name="Binder M."/>
            <person name="Bloem J."/>
            <person name="Labutti K."/>
            <person name="Salamov A."/>
            <person name="Andreopoulos B."/>
            <person name="Baker S.E."/>
            <person name="Barry K."/>
            <person name="Bills G."/>
            <person name="Bluhm B.H."/>
            <person name="Cannon C."/>
            <person name="Castanera R."/>
            <person name="Culley D.E."/>
            <person name="Daum C."/>
            <person name="Ezra D."/>
            <person name="Gonzalez J.B."/>
            <person name="Henrissat B."/>
            <person name="Kuo A."/>
            <person name="Liang C."/>
            <person name="Lipzen A."/>
            <person name="Lutzoni F."/>
            <person name="Magnuson J."/>
            <person name="Mondo S."/>
            <person name="Nolan M."/>
            <person name="Ohm R."/>
            <person name="Pangilinan J."/>
            <person name="Park H.-J."/>
            <person name="Ramirez L."/>
            <person name="Alfaro M."/>
            <person name="Sun H."/>
            <person name="Tritt A."/>
            <person name="Yoshinaga Y."/>
            <person name="Zwiers L.-H."/>
            <person name="Turgeon B.G."/>
            <person name="Goodwin S.B."/>
            <person name="Spatafora J.W."/>
            <person name="Crous P.W."/>
            <person name="Grigoriev I.V."/>
        </authorList>
    </citation>
    <scope>NUCLEOTIDE SEQUENCE</scope>
    <source>
        <strain evidence="2">P77</strain>
    </source>
</reference>
<organism evidence="2 3">
    <name type="scientific">Decorospora gaudefroyi</name>
    <dbReference type="NCBI Taxonomy" id="184978"/>
    <lineage>
        <taxon>Eukaryota</taxon>
        <taxon>Fungi</taxon>
        <taxon>Dikarya</taxon>
        <taxon>Ascomycota</taxon>
        <taxon>Pezizomycotina</taxon>
        <taxon>Dothideomycetes</taxon>
        <taxon>Pleosporomycetidae</taxon>
        <taxon>Pleosporales</taxon>
        <taxon>Pleosporineae</taxon>
        <taxon>Pleosporaceae</taxon>
        <taxon>Decorospora</taxon>
    </lineage>
</organism>
<evidence type="ECO:0000313" key="3">
    <source>
        <dbReference type="Proteomes" id="UP000800040"/>
    </source>
</evidence>
<sequence>MAYQTRLRKRGEPSNRSPSPPPPKRKSRRPSNRSLPERTCTRRTRDDTHSETYPTWPPEKGTFHYLRVKNRRDGEDETHKNFVIVQIDTCNPLTASQLFPAPKDSHSWMTPPDERLANTTAKWLGLEKENFDGPAQINSMPERALGKQGMFIRDSRAKINTTCASCKKDLQAIDYSHCLDCKTYVHNECVAPERCPLQIIGTELCNNDGTPIACPGCGGVKTIKAVDVPVTKDRPGLSILFDFGSERTESRSVYTNLHKTSTGCRWMTHGICLLDQHEAQWVQPVREHQGEQH</sequence>
<dbReference type="Proteomes" id="UP000800040">
    <property type="component" value="Unassembled WGS sequence"/>
</dbReference>
<gene>
    <name evidence="2" type="ORF">BDW02DRAFT_297770</name>
</gene>
<evidence type="ECO:0000256" key="1">
    <source>
        <dbReference type="SAM" id="MobiDB-lite"/>
    </source>
</evidence>
<protein>
    <submittedName>
        <fullName evidence="2">Uncharacterized protein</fullName>
    </submittedName>
</protein>
<dbReference type="AlphaFoldDB" id="A0A6A5JW28"/>
<dbReference type="EMBL" id="ML975717">
    <property type="protein sequence ID" value="KAF1828059.1"/>
    <property type="molecule type" value="Genomic_DNA"/>
</dbReference>
<feature type="region of interest" description="Disordered" evidence="1">
    <location>
        <begin position="1"/>
        <end position="59"/>
    </location>
</feature>